<keyword evidence="3" id="KW-0966">Cell projection</keyword>
<dbReference type="EMBL" id="JAUSTT010000043">
    <property type="protein sequence ID" value="MDQ0178391.1"/>
    <property type="molecule type" value="Genomic_DNA"/>
</dbReference>
<dbReference type="SUPFAM" id="SSF141371">
    <property type="entry name" value="PilZ domain-like"/>
    <property type="match status" value="1"/>
</dbReference>
<keyword evidence="3" id="KW-0282">Flagellum</keyword>
<keyword evidence="3" id="KW-0969">Cilium</keyword>
<dbReference type="Pfam" id="PF12945">
    <property type="entry name" value="PilZNR"/>
    <property type="match status" value="1"/>
</dbReference>
<sequence length="218" mass="25162">MLKIGHVLLLEDVNQKEGDTYKCKVVDLDADTIWIDLPKNMITERTKLLKTSTKLTAQVIIEENNLYLFHTEVLGKANKEIPMLCLHNPGKEEMKKIQRRQFVRIETAIDLSLSFPQSQLRFASISKNFSAGGCAVLLPDGILLKEKEVGEGIFVLPMQDGSFHYLQLPFVVKRIWKKDNLTFASVQFSDVEEYDERHITRFCFERQLAYKKKGLLKK</sequence>
<organism evidence="3 4">
    <name type="scientific">Bacillus chungangensis</name>
    <dbReference type="NCBI Taxonomy" id="587633"/>
    <lineage>
        <taxon>Bacteria</taxon>
        <taxon>Bacillati</taxon>
        <taxon>Bacillota</taxon>
        <taxon>Bacilli</taxon>
        <taxon>Bacillales</taxon>
        <taxon>Bacillaceae</taxon>
        <taxon>Bacillus</taxon>
    </lineage>
</organism>
<accession>A0ABT9WYL4</accession>
<evidence type="ECO:0000313" key="4">
    <source>
        <dbReference type="Proteomes" id="UP001223586"/>
    </source>
</evidence>
<evidence type="ECO:0000259" key="2">
    <source>
        <dbReference type="Pfam" id="PF12945"/>
    </source>
</evidence>
<dbReference type="Proteomes" id="UP001223586">
    <property type="component" value="Unassembled WGS sequence"/>
</dbReference>
<proteinExistence type="predicted"/>
<dbReference type="InterPro" id="IPR009926">
    <property type="entry name" value="T3SS_YcgR_PilZN"/>
</dbReference>
<comment type="caution">
    <text evidence="3">The sequence shown here is derived from an EMBL/GenBank/DDBJ whole genome shotgun (WGS) entry which is preliminary data.</text>
</comment>
<dbReference type="Pfam" id="PF07238">
    <property type="entry name" value="PilZ"/>
    <property type="match status" value="1"/>
</dbReference>
<protein>
    <submittedName>
        <fullName evidence="3">C-di-GMP-binding flagellar brake protein YcgR</fullName>
    </submittedName>
</protein>
<feature type="domain" description="Type III secretion system flagellar brake protein YcgR PilZN" evidence="2">
    <location>
        <begin position="3"/>
        <end position="89"/>
    </location>
</feature>
<dbReference type="Gene3D" id="2.40.10.220">
    <property type="entry name" value="predicted glycosyltransferase like domains"/>
    <property type="match status" value="1"/>
</dbReference>
<name>A0ABT9WYL4_9BACI</name>
<dbReference type="InterPro" id="IPR009875">
    <property type="entry name" value="PilZ_domain"/>
</dbReference>
<dbReference type="RefSeq" id="WP_307233176.1">
    <property type="nucleotide sequence ID" value="NZ_JAUSTT010000043.1"/>
</dbReference>
<keyword evidence="4" id="KW-1185">Reference proteome</keyword>
<gene>
    <name evidence="3" type="ORF">J2S08_004296</name>
</gene>
<evidence type="ECO:0000313" key="3">
    <source>
        <dbReference type="EMBL" id="MDQ0178391.1"/>
    </source>
</evidence>
<feature type="domain" description="PilZ" evidence="1">
    <location>
        <begin position="98"/>
        <end position="205"/>
    </location>
</feature>
<reference evidence="3 4" key="1">
    <citation type="submission" date="2023-07" db="EMBL/GenBank/DDBJ databases">
        <title>Genomic Encyclopedia of Type Strains, Phase IV (KMG-IV): sequencing the most valuable type-strain genomes for metagenomic binning, comparative biology and taxonomic classification.</title>
        <authorList>
            <person name="Goeker M."/>
        </authorList>
    </citation>
    <scope>NUCLEOTIDE SEQUENCE [LARGE SCALE GENOMIC DNA]</scope>
    <source>
        <strain evidence="3 4">DSM 23837</strain>
    </source>
</reference>
<evidence type="ECO:0000259" key="1">
    <source>
        <dbReference type="Pfam" id="PF07238"/>
    </source>
</evidence>